<proteinExistence type="predicted"/>
<organism evidence="2 3">
    <name type="scientific">Trifolium medium</name>
    <dbReference type="NCBI Taxonomy" id="97028"/>
    <lineage>
        <taxon>Eukaryota</taxon>
        <taxon>Viridiplantae</taxon>
        <taxon>Streptophyta</taxon>
        <taxon>Embryophyta</taxon>
        <taxon>Tracheophyta</taxon>
        <taxon>Spermatophyta</taxon>
        <taxon>Magnoliopsida</taxon>
        <taxon>eudicotyledons</taxon>
        <taxon>Gunneridae</taxon>
        <taxon>Pentapetalae</taxon>
        <taxon>rosids</taxon>
        <taxon>fabids</taxon>
        <taxon>Fabales</taxon>
        <taxon>Fabaceae</taxon>
        <taxon>Papilionoideae</taxon>
        <taxon>50 kb inversion clade</taxon>
        <taxon>NPAAA clade</taxon>
        <taxon>Hologalegina</taxon>
        <taxon>IRL clade</taxon>
        <taxon>Trifolieae</taxon>
        <taxon>Trifolium</taxon>
    </lineage>
</organism>
<protein>
    <submittedName>
        <fullName evidence="2">Uncharacterized protein</fullName>
    </submittedName>
</protein>
<dbReference type="EMBL" id="LXQA010831767">
    <property type="protein sequence ID" value="MCI73123.1"/>
    <property type="molecule type" value="Genomic_DNA"/>
</dbReference>
<evidence type="ECO:0000313" key="3">
    <source>
        <dbReference type="Proteomes" id="UP000265520"/>
    </source>
</evidence>
<dbReference type="Proteomes" id="UP000265520">
    <property type="component" value="Unassembled WGS sequence"/>
</dbReference>
<accession>A0A392UHN7</accession>
<name>A0A392UHN7_9FABA</name>
<keyword evidence="3" id="KW-1185">Reference proteome</keyword>
<feature type="region of interest" description="Disordered" evidence="1">
    <location>
        <begin position="1"/>
        <end position="25"/>
    </location>
</feature>
<evidence type="ECO:0000313" key="2">
    <source>
        <dbReference type="EMBL" id="MCI73123.1"/>
    </source>
</evidence>
<dbReference type="AlphaFoldDB" id="A0A392UHN7"/>
<sequence>VHGSIPTEGKNCGEDREVAVSGPPKMGPWAVTVSGEKVMSIFCPQI</sequence>
<evidence type="ECO:0000256" key="1">
    <source>
        <dbReference type="SAM" id="MobiDB-lite"/>
    </source>
</evidence>
<comment type="caution">
    <text evidence="2">The sequence shown here is derived from an EMBL/GenBank/DDBJ whole genome shotgun (WGS) entry which is preliminary data.</text>
</comment>
<feature type="non-terminal residue" evidence="2">
    <location>
        <position position="1"/>
    </location>
</feature>
<reference evidence="2 3" key="1">
    <citation type="journal article" date="2018" name="Front. Plant Sci.">
        <title>Red Clover (Trifolium pratense) and Zigzag Clover (T. medium) - A Picture of Genomic Similarities and Differences.</title>
        <authorList>
            <person name="Dluhosova J."/>
            <person name="Istvanek J."/>
            <person name="Nedelnik J."/>
            <person name="Repkova J."/>
        </authorList>
    </citation>
    <scope>NUCLEOTIDE SEQUENCE [LARGE SCALE GENOMIC DNA]</scope>
    <source>
        <strain evidence="3">cv. 10/8</strain>
        <tissue evidence="2">Leaf</tissue>
    </source>
</reference>